<dbReference type="EMBL" id="CP036276">
    <property type="protein sequence ID" value="QDU45111.1"/>
    <property type="molecule type" value="Genomic_DNA"/>
</dbReference>
<evidence type="ECO:0000313" key="2">
    <source>
        <dbReference type="Proteomes" id="UP000319383"/>
    </source>
</evidence>
<evidence type="ECO:0000313" key="1">
    <source>
        <dbReference type="EMBL" id="QDU45111.1"/>
    </source>
</evidence>
<gene>
    <name evidence="1" type="ORF">Mal52_35990</name>
</gene>
<sequence>MKRLNKLTQRLTLLTAVCLVTFTSSGCTLARGFLWDHALVASKFWKATPIIPVSPYFSQLIEDSYWEEERYNRVPILDPVEGENAPLFCQDPPSEDEVMRALPDDVGGGLPFVAETVRNNVRIVVEPCVDHVGECRFYPMAGPAKLHKCHYKCTVYYDKVKRSDWPIPFTTEDATVQVVYIDHDHLIRCAGGPSDICGEGCVE</sequence>
<dbReference type="RefSeq" id="WP_145377476.1">
    <property type="nucleotide sequence ID" value="NZ_CAXBED010000219.1"/>
</dbReference>
<dbReference type="Proteomes" id="UP000319383">
    <property type="component" value="Chromosome"/>
</dbReference>
<dbReference type="KEGG" id="sdyn:Mal52_35990"/>
<organism evidence="1 2">
    <name type="scientific">Symmachiella dynata</name>
    <dbReference type="NCBI Taxonomy" id="2527995"/>
    <lineage>
        <taxon>Bacteria</taxon>
        <taxon>Pseudomonadati</taxon>
        <taxon>Planctomycetota</taxon>
        <taxon>Planctomycetia</taxon>
        <taxon>Planctomycetales</taxon>
        <taxon>Planctomycetaceae</taxon>
        <taxon>Symmachiella</taxon>
    </lineage>
</organism>
<dbReference type="PROSITE" id="PS51257">
    <property type="entry name" value="PROKAR_LIPOPROTEIN"/>
    <property type="match status" value="1"/>
</dbReference>
<dbReference type="OrthoDB" id="261685at2"/>
<proteinExistence type="predicted"/>
<name>A0A517ZRK0_9PLAN</name>
<reference evidence="1 2" key="1">
    <citation type="submission" date="2019-02" db="EMBL/GenBank/DDBJ databases">
        <title>Deep-cultivation of Planctomycetes and their phenomic and genomic characterization uncovers novel biology.</title>
        <authorList>
            <person name="Wiegand S."/>
            <person name="Jogler M."/>
            <person name="Boedeker C."/>
            <person name="Pinto D."/>
            <person name="Vollmers J."/>
            <person name="Rivas-Marin E."/>
            <person name="Kohn T."/>
            <person name="Peeters S.H."/>
            <person name="Heuer A."/>
            <person name="Rast P."/>
            <person name="Oberbeckmann S."/>
            <person name="Bunk B."/>
            <person name="Jeske O."/>
            <person name="Meyerdierks A."/>
            <person name="Storesund J.E."/>
            <person name="Kallscheuer N."/>
            <person name="Luecker S."/>
            <person name="Lage O.M."/>
            <person name="Pohl T."/>
            <person name="Merkel B.J."/>
            <person name="Hornburger P."/>
            <person name="Mueller R.-W."/>
            <person name="Bruemmer F."/>
            <person name="Labrenz M."/>
            <person name="Spormann A.M."/>
            <person name="Op den Camp H."/>
            <person name="Overmann J."/>
            <person name="Amann R."/>
            <person name="Jetten M.S.M."/>
            <person name="Mascher T."/>
            <person name="Medema M.H."/>
            <person name="Devos D.P."/>
            <person name="Kaster A.-K."/>
            <person name="Ovreas L."/>
            <person name="Rohde M."/>
            <person name="Galperin M.Y."/>
            <person name="Jogler C."/>
        </authorList>
    </citation>
    <scope>NUCLEOTIDE SEQUENCE [LARGE SCALE GENOMIC DNA]</scope>
    <source>
        <strain evidence="1 2">Mal52</strain>
    </source>
</reference>
<keyword evidence="2" id="KW-1185">Reference proteome</keyword>
<accession>A0A517ZRK0</accession>
<evidence type="ECO:0008006" key="3">
    <source>
        <dbReference type="Google" id="ProtNLM"/>
    </source>
</evidence>
<protein>
    <recommendedName>
        <fullName evidence="3">Lipoprotein</fullName>
    </recommendedName>
</protein>
<dbReference type="AlphaFoldDB" id="A0A517ZRK0"/>